<feature type="region of interest" description="Disordered" evidence="1">
    <location>
        <begin position="618"/>
        <end position="637"/>
    </location>
</feature>
<protein>
    <submittedName>
        <fullName evidence="2">Uncharacterized protein</fullName>
    </submittedName>
</protein>
<dbReference type="SUPFAM" id="SSF56563">
    <property type="entry name" value="Major capsid protein gp5"/>
    <property type="match status" value="1"/>
</dbReference>
<dbReference type="Gene3D" id="3.30.1120.70">
    <property type="match status" value="1"/>
</dbReference>
<dbReference type="Gene3D" id="1.20.1270.210">
    <property type="match status" value="1"/>
</dbReference>
<evidence type="ECO:0000313" key="2">
    <source>
        <dbReference type="EMBL" id="GIF71903.1"/>
    </source>
</evidence>
<comment type="caution">
    <text evidence="2">The sequence shown here is derived from an EMBL/GenBank/DDBJ whole genome shotgun (WGS) entry which is preliminary data.</text>
</comment>
<keyword evidence="3" id="KW-1185">Reference proteome</keyword>
<dbReference type="Gene3D" id="3.40.140.120">
    <property type="match status" value="1"/>
</dbReference>
<feature type="compositionally biased region" description="Low complexity" evidence="1">
    <location>
        <begin position="586"/>
        <end position="603"/>
    </location>
</feature>
<evidence type="ECO:0000313" key="3">
    <source>
        <dbReference type="Proteomes" id="UP000604117"/>
    </source>
</evidence>
<dbReference type="InterPro" id="IPR006944">
    <property type="entry name" value="Phage/GTA_portal"/>
</dbReference>
<accession>A0ABQ4CLQ5</accession>
<gene>
    <name evidence="2" type="ORF">Asi02nite_14210</name>
</gene>
<dbReference type="EMBL" id="BONE01000008">
    <property type="protein sequence ID" value="GIF71903.1"/>
    <property type="molecule type" value="Genomic_DNA"/>
</dbReference>
<feature type="region of interest" description="Disordered" evidence="1">
    <location>
        <begin position="578"/>
        <end position="603"/>
    </location>
</feature>
<dbReference type="Proteomes" id="UP000604117">
    <property type="component" value="Unassembled WGS sequence"/>
</dbReference>
<proteinExistence type="predicted"/>
<evidence type="ECO:0000256" key="1">
    <source>
        <dbReference type="SAM" id="MobiDB-lite"/>
    </source>
</evidence>
<reference evidence="2 3" key="1">
    <citation type="submission" date="2021-01" db="EMBL/GenBank/DDBJ databases">
        <title>Whole genome shotgun sequence of Asanoa siamensis NBRC 107932.</title>
        <authorList>
            <person name="Komaki H."/>
            <person name="Tamura T."/>
        </authorList>
    </citation>
    <scope>NUCLEOTIDE SEQUENCE [LARGE SCALE GENOMIC DNA]</scope>
    <source>
        <strain evidence="2 3">NBRC 107932</strain>
    </source>
</reference>
<sequence>MSVGIWRRVGSFLGVPAHQFAADESAPQPIDQMLRSMLASAAVGGRVSRNEALAVPAVQQGRRMVGAVATLPLAAYRLADWVEIDNPLLRQIDPDVPNVITLGQTIDDLLFDAVSWWRVTARDFDGFPISARHLDLTSVVVRQRNDRQSPAPLPSGIDPRGATVYVDGVLTSWADLIRFDSPSPPLLTVGARAVRRALAIDNAAEMYANDPRPLDYFTPVEGADPVDDDEIVDFLGVWRGARRERSTAYVPTALKYNEVTAPSPQELQLVELQRQATLDIANAMGADPEDLGVSTTSRTYANAVDRRQDKVNTTLAPFIRAITDRLSMGDVTRRGYVVRFDLDDFLKANPTDRWAVYSQAKAMGAMGVSEIRTKEKLGPLPDDAEATPPPAPPAPAEDDEQADADLAAGPVLTFGGAELLTFAADTIEFSVDRETRTIRGTALPYGKLSSTKGGLKYEFERGSLRWATDVSRTKLTEDHEMTKAIGYALELGEARGGLASVFKVARGAEGDRALTLAEDKVKDGLSVGLDPESVRAVPHPRVKNALLVKSAFVREIALTAAPSFDDARVSAVAFNQEDQMPDEPEQTAPAAPAAPAAPEQPNDQAAQFAAFTAWQAEQANGGPTRPPGPETERPRVVNPTRPVAFVSEPQPYRFDRAGNFVPGQEFTFSADLHAMAAENDPFGTKTEAGKRVMALLAATFDVDSADINEVTPAINRPDMYVDQRDYRTPLWNFVNKGAPPNGITPFIFPKFSSASGLVGDHTEGTEPTGGTLVTTNQTVTPSALSGKAYITREVWDMGGNPAVSTLIWNQMVRGYREGLESATATFLNTLTAATDITLPAGSADETLAAAWEAAVADLQFIRGYDFEAFALEKELYKKFAAARDTSERPLYPILSPMNANGTAASRFRTLNLAGVTGVPSWALASTAGSPNNSWLFDPTTVHGWATAPQRLEFPGGSDDNTTYQPVAKVGLGIWGYKAFANSDIAGVRQVIYDTTA</sequence>
<name>A0ABQ4CLQ5_9ACTN</name>
<dbReference type="Pfam" id="PF04860">
    <property type="entry name" value="Phage_portal"/>
    <property type="match status" value="1"/>
</dbReference>
<feature type="region of interest" description="Disordered" evidence="1">
    <location>
        <begin position="378"/>
        <end position="401"/>
    </location>
</feature>
<organism evidence="2 3">
    <name type="scientific">Asanoa siamensis</name>
    <dbReference type="NCBI Taxonomy" id="926357"/>
    <lineage>
        <taxon>Bacteria</taxon>
        <taxon>Bacillati</taxon>
        <taxon>Actinomycetota</taxon>
        <taxon>Actinomycetes</taxon>
        <taxon>Micromonosporales</taxon>
        <taxon>Micromonosporaceae</taxon>
        <taxon>Asanoa</taxon>
    </lineage>
</organism>